<reference evidence="1 2" key="1">
    <citation type="submission" date="2019-12" db="EMBL/GenBank/DDBJ databases">
        <authorList>
            <person name="Alioto T."/>
            <person name="Alioto T."/>
            <person name="Gomez Garrido J."/>
        </authorList>
    </citation>
    <scope>NUCLEOTIDE SEQUENCE [LARGE SCALE GENOMIC DNA]</scope>
</reference>
<comment type="caution">
    <text evidence="1">The sequence shown here is derived from an EMBL/GenBank/DDBJ whole genome shotgun (WGS) entry which is preliminary data.</text>
</comment>
<accession>A0A8S0U696</accession>
<organism evidence="1 2">
    <name type="scientific">Olea europaea subsp. europaea</name>
    <dbReference type="NCBI Taxonomy" id="158383"/>
    <lineage>
        <taxon>Eukaryota</taxon>
        <taxon>Viridiplantae</taxon>
        <taxon>Streptophyta</taxon>
        <taxon>Embryophyta</taxon>
        <taxon>Tracheophyta</taxon>
        <taxon>Spermatophyta</taxon>
        <taxon>Magnoliopsida</taxon>
        <taxon>eudicotyledons</taxon>
        <taxon>Gunneridae</taxon>
        <taxon>Pentapetalae</taxon>
        <taxon>asterids</taxon>
        <taxon>lamiids</taxon>
        <taxon>Lamiales</taxon>
        <taxon>Oleaceae</taxon>
        <taxon>Oleeae</taxon>
        <taxon>Olea</taxon>
    </lineage>
</organism>
<gene>
    <name evidence="1" type="ORF">OLEA9_A110755</name>
</gene>
<dbReference type="Proteomes" id="UP000594638">
    <property type="component" value="Unassembled WGS sequence"/>
</dbReference>
<protein>
    <submittedName>
        <fullName evidence="1">Uncharacterized protein</fullName>
    </submittedName>
</protein>
<proteinExistence type="predicted"/>
<name>A0A8S0U696_OLEEU</name>
<keyword evidence="2" id="KW-1185">Reference proteome</keyword>
<dbReference type="Gramene" id="OE9A110755T1">
    <property type="protein sequence ID" value="OE9A110755C1"/>
    <property type="gene ID" value="OE9A110755"/>
</dbReference>
<evidence type="ECO:0000313" key="1">
    <source>
        <dbReference type="EMBL" id="CAA3014619.1"/>
    </source>
</evidence>
<evidence type="ECO:0000313" key="2">
    <source>
        <dbReference type="Proteomes" id="UP000594638"/>
    </source>
</evidence>
<dbReference type="AlphaFoldDB" id="A0A8S0U696"/>
<sequence>MLATVGPLTGGIDRCCGTSNDTITVVRNSRPYLLAAVLYIVTLEKSITVGDTIVAALFCGYTIR</sequence>
<dbReference type="EMBL" id="CACTIH010007496">
    <property type="protein sequence ID" value="CAA3014619.1"/>
    <property type="molecule type" value="Genomic_DNA"/>
</dbReference>